<feature type="repeat" description="PPR" evidence="5">
    <location>
        <begin position="115"/>
        <end position="149"/>
    </location>
</feature>
<dbReference type="PANTHER" id="PTHR47926">
    <property type="entry name" value="PENTATRICOPEPTIDE REPEAT-CONTAINING PROTEIN"/>
    <property type="match status" value="1"/>
</dbReference>
<dbReference type="FunFam" id="1.25.40.10:FF:000501">
    <property type="entry name" value="Putative pentatricopeptide repeat-containing protein mitochondrial"/>
    <property type="match status" value="1"/>
</dbReference>
<dbReference type="GO" id="GO:0008270">
    <property type="term" value="F:zinc ion binding"/>
    <property type="evidence" value="ECO:0007669"/>
    <property type="project" value="InterPro"/>
</dbReference>
<dbReference type="InterPro" id="IPR011990">
    <property type="entry name" value="TPR-like_helical_dom_sf"/>
</dbReference>
<dbReference type="Gene3D" id="1.25.40.10">
    <property type="entry name" value="Tetratricopeptide repeat domain"/>
    <property type="match status" value="4"/>
</dbReference>
<protein>
    <recommendedName>
        <fullName evidence="6">DYW domain-containing protein</fullName>
    </recommendedName>
</protein>
<feature type="repeat" description="PPR" evidence="5">
    <location>
        <begin position="245"/>
        <end position="279"/>
    </location>
</feature>
<evidence type="ECO:0000256" key="3">
    <source>
        <dbReference type="ARBA" id="ARBA00022946"/>
    </source>
</evidence>
<dbReference type="GO" id="GO:0005739">
    <property type="term" value="C:mitochondrion"/>
    <property type="evidence" value="ECO:0007669"/>
    <property type="project" value="UniProtKB-SubCell"/>
</dbReference>
<dbReference type="InterPro" id="IPR002885">
    <property type="entry name" value="PPR_rpt"/>
</dbReference>
<keyword evidence="2" id="KW-0677">Repeat</keyword>
<dbReference type="EMBL" id="CM010722">
    <property type="protein sequence ID" value="RZC73764.1"/>
    <property type="molecule type" value="Genomic_DNA"/>
</dbReference>
<dbReference type="FunFam" id="1.25.40.10:FF:000344">
    <property type="entry name" value="Pentatricopeptide repeat-containing protein"/>
    <property type="match status" value="1"/>
</dbReference>
<sequence length="765" mass="86632">MISWRSKRVSRYHHNHIIFTRRYNSTTAVTVPPSTITKQITEPESLLHLVRTLCVQRQLDKALTLFYAQERFHNSDLFIYSQTYTTLLHACALKKSFSEGQALHHHFLSLNLKPSLFITNHLINFYSKCGQLDYAQYVFDEMPERNLISWTALISGYYQHNQPDKCFKLFSCMLCHHLPNDFTFASVLGSCDRHRGQQVHGLALKTSFDEHVYVGNSLITMYCKNDADDHTGDGWLVFKNLPVRNLISWNSMIRGFQLCNQGDRSLQLFSEMHRTGVGLDRVTLLGVTASISCSGYIGENGGLLGLEKCCQLHCLVTKMGFLWEVEVVTALVKAYSELRAGIDDCYKLFSEINGNQDIVSWTGIITIVADRDPKQALLLFCQLRRECLDLDSYTYSIVIKACAGFASARHCSAIHSLVLKCGFDGDLVLSNALIHAYARSGSITLSEQVFDSMDTRDWISWNSMLKAYAIHGQGREALKLFASMNIKPDPATIVAVLTACSHAGLVDQGTEIFETMFEKYEISPQNDHFACMVDILGRAGRIHEAEAFINRMPVKPDPVVWSALLGACRKHGEMKIAETASMQLIELEPKNSLGYIIMSNIYSSNGSFKDAALIRNEMKGFKVRKEPGLSWIEVGNEVHEFAAGGQFHPLKDAVYAELEGLIRNLKKIGYVPEISFALQDMEEEHKQEQLYYHSEKLALVFALMNGGSSCYRGPIIRIMKNIRICVDCHNFMKLASDLVQREIVVRDSNRFHHFRNGVCSCNDYW</sequence>
<evidence type="ECO:0000256" key="1">
    <source>
        <dbReference type="ARBA" id="ARBA00004173"/>
    </source>
</evidence>
<dbReference type="Pfam" id="PF14432">
    <property type="entry name" value="DYW_deaminase"/>
    <property type="match status" value="1"/>
</dbReference>
<dbReference type="Gramene" id="RZC73764">
    <property type="protein sequence ID" value="RZC73764"/>
    <property type="gene ID" value="C5167_049246"/>
</dbReference>
<dbReference type="PROSITE" id="PS51375">
    <property type="entry name" value="PPR"/>
    <property type="match status" value="3"/>
</dbReference>
<dbReference type="SUPFAM" id="SSF48452">
    <property type="entry name" value="TPR-like"/>
    <property type="match status" value="1"/>
</dbReference>
<evidence type="ECO:0000259" key="6">
    <source>
        <dbReference type="Pfam" id="PF14432"/>
    </source>
</evidence>
<dbReference type="NCBIfam" id="TIGR00756">
    <property type="entry name" value="PPR"/>
    <property type="match status" value="2"/>
</dbReference>
<dbReference type="InterPro" id="IPR032867">
    <property type="entry name" value="DYW_dom"/>
</dbReference>
<evidence type="ECO:0000313" key="8">
    <source>
        <dbReference type="Proteomes" id="UP000316621"/>
    </source>
</evidence>
<dbReference type="OMA" id="NICSCND"/>
<evidence type="ECO:0000256" key="4">
    <source>
        <dbReference type="ARBA" id="ARBA00023128"/>
    </source>
</evidence>
<name>A0A4Y7KK98_PAPSO</name>
<dbReference type="Pfam" id="PF01535">
    <property type="entry name" value="PPR"/>
    <property type="match status" value="4"/>
</dbReference>
<keyword evidence="4" id="KW-0496">Mitochondrion</keyword>
<feature type="domain" description="DYW" evidence="6">
    <location>
        <begin position="669"/>
        <end position="765"/>
    </location>
</feature>
<reference evidence="7 8" key="1">
    <citation type="journal article" date="2018" name="Science">
        <title>The opium poppy genome and morphinan production.</title>
        <authorList>
            <person name="Guo L."/>
            <person name="Winzer T."/>
            <person name="Yang X."/>
            <person name="Li Y."/>
            <person name="Ning Z."/>
            <person name="He Z."/>
            <person name="Teodor R."/>
            <person name="Lu Y."/>
            <person name="Bowser T.A."/>
            <person name="Graham I.A."/>
            <person name="Ye K."/>
        </authorList>
    </citation>
    <scope>NUCLEOTIDE SEQUENCE [LARGE SCALE GENOMIC DNA]</scope>
    <source>
        <strain evidence="8">cv. HN1</strain>
        <tissue evidence="7">Leaves</tissue>
    </source>
</reference>
<dbReference type="AlphaFoldDB" id="A0A4Y7KK98"/>
<dbReference type="GO" id="GO:0009451">
    <property type="term" value="P:RNA modification"/>
    <property type="evidence" value="ECO:0007669"/>
    <property type="project" value="InterPro"/>
</dbReference>
<dbReference type="PANTHER" id="PTHR47926:SF382">
    <property type="entry name" value="PENTACOTRIPEPTIDE-REPEAT REGION OF PRORP DOMAIN-CONTAINING PROTEIN"/>
    <property type="match status" value="1"/>
</dbReference>
<dbReference type="GO" id="GO:0003723">
    <property type="term" value="F:RNA binding"/>
    <property type="evidence" value="ECO:0007669"/>
    <property type="project" value="InterPro"/>
</dbReference>
<proteinExistence type="predicted"/>
<dbReference type="Pfam" id="PF20431">
    <property type="entry name" value="E_motif"/>
    <property type="match status" value="1"/>
</dbReference>
<gene>
    <name evidence="7" type="ORF">C5167_049246</name>
</gene>
<dbReference type="Pfam" id="PF13041">
    <property type="entry name" value="PPR_2"/>
    <property type="match status" value="1"/>
</dbReference>
<evidence type="ECO:0000256" key="5">
    <source>
        <dbReference type="PROSITE-ProRule" id="PRU00708"/>
    </source>
</evidence>
<evidence type="ECO:0000256" key="2">
    <source>
        <dbReference type="ARBA" id="ARBA00022737"/>
    </source>
</evidence>
<organism evidence="7 8">
    <name type="scientific">Papaver somniferum</name>
    <name type="common">Opium poppy</name>
    <dbReference type="NCBI Taxonomy" id="3469"/>
    <lineage>
        <taxon>Eukaryota</taxon>
        <taxon>Viridiplantae</taxon>
        <taxon>Streptophyta</taxon>
        <taxon>Embryophyta</taxon>
        <taxon>Tracheophyta</taxon>
        <taxon>Spermatophyta</taxon>
        <taxon>Magnoliopsida</taxon>
        <taxon>Ranunculales</taxon>
        <taxon>Papaveraceae</taxon>
        <taxon>Papaveroideae</taxon>
        <taxon>Papaver</taxon>
    </lineage>
</organism>
<keyword evidence="8" id="KW-1185">Reference proteome</keyword>
<dbReference type="OrthoDB" id="1894072at2759"/>
<dbReference type="FunFam" id="1.25.40.10:FF:000366">
    <property type="entry name" value="Pentatricopeptide (PPR) repeat-containing protein"/>
    <property type="match status" value="1"/>
</dbReference>
<comment type="subcellular location">
    <subcellularLocation>
        <location evidence="1">Mitochondrion</location>
    </subcellularLocation>
</comment>
<keyword evidence="3" id="KW-0809">Transit peptide</keyword>
<dbReference type="InterPro" id="IPR046960">
    <property type="entry name" value="PPR_At4g14850-like_plant"/>
</dbReference>
<accession>A0A4Y7KK98</accession>
<evidence type="ECO:0000313" key="7">
    <source>
        <dbReference type="EMBL" id="RZC73764.1"/>
    </source>
</evidence>
<feature type="repeat" description="PPR" evidence="5">
    <location>
        <begin position="426"/>
        <end position="460"/>
    </location>
</feature>
<dbReference type="Proteomes" id="UP000316621">
    <property type="component" value="Chromosome 8"/>
</dbReference>
<dbReference type="InterPro" id="IPR046848">
    <property type="entry name" value="E_motif"/>
</dbReference>